<evidence type="ECO:0000256" key="5">
    <source>
        <dbReference type="ARBA" id="ARBA00030918"/>
    </source>
</evidence>
<dbReference type="AlphaFoldDB" id="A0A1Z3LXY0"/>
<keyword evidence="3" id="KW-0456">Lyase</keyword>
<dbReference type="GO" id="GO:0009253">
    <property type="term" value="P:peptidoglycan catabolic process"/>
    <property type="evidence" value="ECO:0007669"/>
    <property type="project" value="TreeGrafter"/>
</dbReference>
<gene>
    <name evidence="7" type="ORF">CD943_08680</name>
</gene>
<dbReference type="STRING" id="293.GCA_000988015_02656"/>
<sequence>MIARSAPLDQTGAARLLTAPLERLGGLSGVLALTLLAAACASTPRPVPPTPGPVPLPPPVSPPVPPVAGDLNLAALPGWAEEDHLAALRAYAAGCGPSRIAVETCRDARALAGRANPSDARAFLETRFTAAEVRTDDGGRGLLTAYFAPEYPARRVPDSEFDAPVLSRPANLSSVGDRAAIEAGSAQSTALAWMKAEDLFFLQIQGSGTLTFPDGARLRAAYAADNGARFVGIARPMAEEGLLPRDGTSGEAIRAWLAAHRGPEARRVMALNPRYIFFTTSADDGNEATGAAGVPLPARRSVAVDPSRWTYGEAAWIEADGGNLRGARASYRGLVMTLDTGSAIRGPVRADLYIGRGDAAGHEAGAVRHPLRMWRLIPRG</sequence>
<evidence type="ECO:0000313" key="7">
    <source>
        <dbReference type="EMBL" id="ASD26955.1"/>
    </source>
</evidence>
<reference evidence="7 8" key="1">
    <citation type="submission" date="2017-06" db="EMBL/GenBank/DDBJ databases">
        <title>Biodegradation of gentamicin by bacterial consortia AMQD4 in synthetic medium and raw gentamicin sewage.</title>
        <authorList>
            <person name="Chang H."/>
            <person name="Feng Y."/>
            <person name="Li Z."/>
            <person name="Xue J."/>
            <person name="Cheng D."/>
        </authorList>
    </citation>
    <scope>NUCLEOTIDE SEQUENCE [LARGE SCALE GENOMIC DNA]</scope>
    <source>
        <strain evidence="7 8">BZC3</strain>
    </source>
</reference>
<dbReference type="EMBL" id="CP021995">
    <property type="protein sequence ID" value="ASD26955.1"/>
    <property type="molecule type" value="Genomic_DNA"/>
</dbReference>
<reference evidence="7 8" key="2">
    <citation type="submission" date="2017-06" db="EMBL/GenBank/DDBJ databases">
        <authorList>
            <person name="Kim H.J."/>
            <person name="Triplett B.A."/>
        </authorList>
    </citation>
    <scope>NUCLEOTIDE SEQUENCE [LARGE SCALE GENOMIC DNA]</scope>
    <source>
        <strain evidence="7 8">BZC3</strain>
    </source>
</reference>
<dbReference type="GO" id="GO:0008933">
    <property type="term" value="F:peptidoglycan lytic transglycosylase activity"/>
    <property type="evidence" value="ECO:0007669"/>
    <property type="project" value="TreeGrafter"/>
</dbReference>
<dbReference type="GO" id="GO:0019867">
    <property type="term" value="C:outer membrane"/>
    <property type="evidence" value="ECO:0007669"/>
    <property type="project" value="InterPro"/>
</dbReference>
<dbReference type="Pfam" id="PF03562">
    <property type="entry name" value="MltA"/>
    <property type="match status" value="1"/>
</dbReference>
<evidence type="ECO:0000256" key="2">
    <source>
        <dbReference type="ARBA" id="ARBA00012587"/>
    </source>
</evidence>
<organism evidence="7 8">
    <name type="scientific">Brevundimonas diminuta</name>
    <name type="common">Pseudomonas diminuta</name>
    <dbReference type="NCBI Taxonomy" id="293"/>
    <lineage>
        <taxon>Bacteria</taxon>
        <taxon>Pseudomonadati</taxon>
        <taxon>Pseudomonadota</taxon>
        <taxon>Alphaproteobacteria</taxon>
        <taxon>Caulobacterales</taxon>
        <taxon>Caulobacteraceae</taxon>
        <taxon>Brevundimonas</taxon>
    </lineage>
</organism>
<dbReference type="GO" id="GO:0009254">
    <property type="term" value="P:peptidoglycan turnover"/>
    <property type="evidence" value="ECO:0007669"/>
    <property type="project" value="InterPro"/>
</dbReference>
<dbReference type="InterPro" id="IPR010611">
    <property type="entry name" value="3D_dom"/>
</dbReference>
<dbReference type="RefSeq" id="WP_088410768.1">
    <property type="nucleotide sequence ID" value="NZ_CP021995.1"/>
</dbReference>
<dbReference type="PIRSF" id="PIRSF019422">
    <property type="entry name" value="MltA"/>
    <property type="match status" value="1"/>
</dbReference>
<dbReference type="EC" id="4.2.2.n1" evidence="2"/>
<protein>
    <recommendedName>
        <fullName evidence="2">peptidoglycan lytic exotransglycosylase</fullName>
        <ecNumber evidence="2">4.2.2.n1</ecNumber>
    </recommendedName>
    <alternativeName>
        <fullName evidence="5">Murein hydrolase A</fullName>
    </alternativeName>
</protein>
<evidence type="ECO:0000256" key="4">
    <source>
        <dbReference type="ARBA" id="ARBA00023316"/>
    </source>
</evidence>
<dbReference type="Proteomes" id="UP000197024">
    <property type="component" value="Chromosome"/>
</dbReference>
<dbReference type="Gene3D" id="2.40.40.10">
    <property type="entry name" value="RlpA-like domain"/>
    <property type="match status" value="2"/>
</dbReference>
<dbReference type="CDD" id="cd14668">
    <property type="entry name" value="mlta_B"/>
    <property type="match status" value="1"/>
</dbReference>
<dbReference type="InterPro" id="IPR005300">
    <property type="entry name" value="MltA_B"/>
</dbReference>
<evidence type="ECO:0000313" key="8">
    <source>
        <dbReference type="Proteomes" id="UP000197024"/>
    </source>
</evidence>
<accession>A0A1Z3LXY0</accession>
<dbReference type="PANTHER" id="PTHR30124:SF0">
    <property type="entry name" value="MEMBRANE-BOUND LYTIC MUREIN TRANSGLYCOSYLASE A"/>
    <property type="match status" value="1"/>
</dbReference>
<evidence type="ECO:0000256" key="1">
    <source>
        <dbReference type="ARBA" id="ARBA00001420"/>
    </source>
</evidence>
<dbReference type="PANTHER" id="PTHR30124">
    <property type="entry name" value="MEMBRANE-BOUND LYTIC MUREIN TRANSGLYCOSYLASE A"/>
    <property type="match status" value="1"/>
</dbReference>
<dbReference type="GO" id="GO:0071555">
    <property type="term" value="P:cell wall organization"/>
    <property type="evidence" value="ECO:0007669"/>
    <property type="project" value="UniProtKB-KW"/>
</dbReference>
<proteinExistence type="predicted"/>
<keyword evidence="4" id="KW-0961">Cell wall biogenesis/degradation</keyword>
<name>A0A1Z3LXY0_BREDI</name>
<feature type="domain" description="Lytic transglycosylase MltA" evidence="6">
    <location>
        <begin position="150"/>
        <end position="279"/>
    </location>
</feature>
<dbReference type="CDD" id="cd14485">
    <property type="entry name" value="mltA_like_LT_A"/>
    <property type="match status" value="1"/>
</dbReference>
<dbReference type="GO" id="GO:0004553">
    <property type="term" value="F:hydrolase activity, hydrolyzing O-glycosyl compounds"/>
    <property type="evidence" value="ECO:0007669"/>
    <property type="project" value="InterPro"/>
</dbReference>
<dbReference type="SUPFAM" id="SSF50685">
    <property type="entry name" value="Barwin-like endoglucanases"/>
    <property type="match status" value="1"/>
</dbReference>
<evidence type="ECO:0000256" key="3">
    <source>
        <dbReference type="ARBA" id="ARBA00023239"/>
    </source>
</evidence>
<dbReference type="Pfam" id="PF06725">
    <property type="entry name" value="3D"/>
    <property type="match status" value="1"/>
</dbReference>
<comment type="catalytic activity">
    <reaction evidence="1">
        <text>Exolytic cleavage of the (1-&gt;4)-beta-glycosidic linkage between N-acetylmuramic acid (MurNAc) and N-acetylglucosamine (GlcNAc) residues in peptidoglycan, from either the reducing or the non-reducing ends of the peptidoglycan chains, with concomitant formation of a 1,6-anhydrobond in the MurNAc residue.</text>
        <dbReference type="EC" id="4.2.2.n1"/>
    </reaction>
</comment>
<dbReference type="InterPro" id="IPR036908">
    <property type="entry name" value="RlpA-like_sf"/>
</dbReference>
<evidence type="ECO:0000259" key="6">
    <source>
        <dbReference type="SMART" id="SM00925"/>
    </source>
</evidence>
<dbReference type="InterPro" id="IPR026044">
    <property type="entry name" value="MltA"/>
</dbReference>
<dbReference type="SMART" id="SM00925">
    <property type="entry name" value="MltA"/>
    <property type="match status" value="1"/>
</dbReference>